<evidence type="ECO:0000256" key="1">
    <source>
        <dbReference type="ARBA" id="ARBA00004141"/>
    </source>
</evidence>
<keyword evidence="10" id="KW-1185">Reference proteome</keyword>
<feature type="transmembrane region" description="Helical" evidence="7">
    <location>
        <begin position="690"/>
        <end position="712"/>
    </location>
</feature>
<evidence type="ECO:0000256" key="6">
    <source>
        <dbReference type="SAM" id="Coils"/>
    </source>
</evidence>
<evidence type="ECO:0000313" key="10">
    <source>
        <dbReference type="Proteomes" id="UP000245119"/>
    </source>
</evidence>
<keyword evidence="3 7" id="KW-0812">Transmembrane</keyword>
<keyword evidence="5 7" id="KW-0472">Membrane</keyword>
<dbReference type="Proteomes" id="UP000245119">
    <property type="component" value="Linkage Group LG10"/>
</dbReference>
<feature type="transmembrane region" description="Helical" evidence="7">
    <location>
        <begin position="592"/>
        <end position="611"/>
    </location>
</feature>
<dbReference type="GO" id="GO:0015149">
    <property type="term" value="F:hexose transmembrane transporter activity"/>
    <property type="evidence" value="ECO:0007669"/>
    <property type="project" value="TreeGrafter"/>
</dbReference>
<evidence type="ECO:0000256" key="4">
    <source>
        <dbReference type="ARBA" id="ARBA00022989"/>
    </source>
</evidence>
<dbReference type="AlphaFoldDB" id="A0A2T7NP31"/>
<feature type="transmembrane region" description="Helical" evidence="7">
    <location>
        <begin position="732"/>
        <end position="751"/>
    </location>
</feature>
<evidence type="ECO:0000256" key="3">
    <source>
        <dbReference type="ARBA" id="ARBA00022692"/>
    </source>
</evidence>
<dbReference type="InterPro" id="IPR045263">
    <property type="entry name" value="GLUT"/>
</dbReference>
<sequence>MDLQKDIQRLTPWPLVVTVICTLSGQVATGLSGSALNSPRDFIKHFMNETAISRGQGPLSDDRLTSYYALLSALVPLGSVIGSPLTQYTADAIGRKMLLLVSAVLGVVAALLDGADSGGQGPGNAVCGASVGRRIAASLPPFYMAEVMPRHLVGHVMVGNMLCVMSGVLIMGIISINEILATSELWPGITAASGVVCVVQLILLPWVVESPSFLLFVKNKEDSALKALQKLRGTMNVQVELSDMKAFSAHKKTQVTVLRLLTTRSHLRSVILMVGSFVCSFFTGIVIVAFYSVSVLKSAGLSERVARYMTPAFVVVGVSVSIILLFFVARLRRRVMMLGGLAGMLVAEVVLTIALWYQVPWILLPEIFDAEARGAASSIGVTVMNASSFVMTYVFPMLQEYSGAYSILLFVGTSTFFFVFIFFLQPETVGRFAKEKEETEYTVEGQQERNNRVQNEKEKVSRTPWPLVVTVICTMCGQVATGICGGALNSPEDFIKHFMNETAISRGQDPLSDDRLTSYYALLSALVPLGSVIGSPLTQYTADTIGRKLLLLVSAVLGVVAALLMGLSVEFRSPEMLFAGRVMAGVMCGTDLLPAFGAVCVVQLLLLPWVVQSPSFLLFVKNNEEAALKGDEICIQQISQSSAGVLLRERADVSGVVAARGQVLNPSIYLGRHHRVSHPCLYRWAPEATVLMLGGLAGMLLAQVVLTIALLYQVPWILLPEIFDAEARGAASSIGVTVMNASSFVMTYAFPPLQTMRSFAKEKEETQNTVEGPEERVAMSVVDMEGGHITNVQTLAV</sequence>
<feature type="transmembrane region" description="Helical" evidence="7">
    <location>
        <begin position="335"/>
        <end position="357"/>
    </location>
</feature>
<dbReference type="InterPro" id="IPR036259">
    <property type="entry name" value="MFS_trans_sf"/>
</dbReference>
<feature type="transmembrane region" description="Helical" evidence="7">
    <location>
        <begin position="152"/>
        <end position="173"/>
    </location>
</feature>
<dbReference type="EMBL" id="PZQS01000010">
    <property type="protein sequence ID" value="PVD22928.1"/>
    <property type="molecule type" value="Genomic_DNA"/>
</dbReference>
<protein>
    <recommendedName>
        <fullName evidence="8">Major facilitator superfamily (MFS) profile domain-containing protein</fullName>
    </recommendedName>
</protein>
<dbReference type="PANTHER" id="PTHR23503">
    <property type="entry name" value="SOLUTE CARRIER FAMILY 2"/>
    <property type="match status" value="1"/>
</dbReference>
<feature type="transmembrane region" description="Helical" evidence="7">
    <location>
        <begin position="270"/>
        <end position="296"/>
    </location>
</feature>
<keyword evidence="2" id="KW-0813">Transport</keyword>
<comment type="subcellular location">
    <subcellularLocation>
        <location evidence="1">Membrane</location>
        <topology evidence="1">Multi-pass membrane protein</topology>
    </subcellularLocation>
</comment>
<dbReference type="OrthoDB" id="6244278at2759"/>
<organism evidence="9 10">
    <name type="scientific">Pomacea canaliculata</name>
    <name type="common">Golden apple snail</name>
    <dbReference type="NCBI Taxonomy" id="400727"/>
    <lineage>
        <taxon>Eukaryota</taxon>
        <taxon>Metazoa</taxon>
        <taxon>Spiralia</taxon>
        <taxon>Lophotrochozoa</taxon>
        <taxon>Mollusca</taxon>
        <taxon>Gastropoda</taxon>
        <taxon>Caenogastropoda</taxon>
        <taxon>Architaenioglossa</taxon>
        <taxon>Ampullarioidea</taxon>
        <taxon>Ampullariidae</taxon>
        <taxon>Pomacea</taxon>
    </lineage>
</organism>
<evidence type="ECO:0000256" key="5">
    <source>
        <dbReference type="ARBA" id="ARBA00023136"/>
    </source>
</evidence>
<dbReference type="Pfam" id="PF00083">
    <property type="entry name" value="Sugar_tr"/>
    <property type="match status" value="2"/>
</dbReference>
<dbReference type="InterPro" id="IPR005828">
    <property type="entry name" value="MFS_sugar_transport-like"/>
</dbReference>
<feature type="transmembrane region" description="Helical" evidence="7">
    <location>
        <begin position="308"/>
        <end position="329"/>
    </location>
</feature>
<proteinExistence type="predicted"/>
<feature type="transmembrane region" description="Helical" evidence="7">
    <location>
        <begin position="467"/>
        <end position="488"/>
    </location>
</feature>
<feature type="transmembrane region" description="Helical" evidence="7">
    <location>
        <begin position="549"/>
        <end position="569"/>
    </location>
</feature>
<evidence type="ECO:0000259" key="8">
    <source>
        <dbReference type="PROSITE" id="PS50850"/>
    </source>
</evidence>
<evidence type="ECO:0000313" key="9">
    <source>
        <dbReference type="EMBL" id="PVD22928.1"/>
    </source>
</evidence>
<dbReference type="InterPro" id="IPR020846">
    <property type="entry name" value="MFS_dom"/>
</dbReference>
<keyword evidence="6" id="KW-0175">Coiled coil</keyword>
<feature type="domain" description="Major facilitator superfamily (MFS) profile" evidence="8">
    <location>
        <begin position="18"/>
        <end position="429"/>
    </location>
</feature>
<feature type="coiled-coil region" evidence="6">
    <location>
        <begin position="436"/>
        <end position="463"/>
    </location>
</feature>
<feature type="transmembrane region" description="Helical" evidence="7">
    <location>
        <begin position="519"/>
        <end position="537"/>
    </location>
</feature>
<feature type="transmembrane region" description="Helical" evidence="7">
    <location>
        <begin position="404"/>
        <end position="424"/>
    </location>
</feature>
<dbReference type="PANTHER" id="PTHR23503:SF8">
    <property type="entry name" value="FACILITATED GLUCOSE TRANSPORTER PROTEIN 1"/>
    <property type="match status" value="1"/>
</dbReference>
<gene>
    <name evidence="9" type="ORF">C0Q70_16188</name>
</gene>
<dbReference type="GO" id="GO:0016020">
    <property type="term" value="C:membrane"/>
    <property type="evidence" value="ECO:0007669"/>
    <property type="project" value="UniProtKB-SubCell"/>
</dbReference>
<comment type="caution">
    <text evidence="9">The sequence shown here is derived from an EMBL/GenBank/DDBJ whole genome shotgun (WGS) entry which is preliminary data.</text>
</comment>
<evidence type="ECO:0000256" key="2">
    <source>
        <dbReference type="ARBA" id="ARBA00022448"/>
    </source>
</evidence>
<name>A0A2T7NP31_POMCA</name>
<feature type="transmembrane region" description="Helical" evidence="7">
    <location>
        <begin position="185"/>
        <end position="208"/>
    </location>
</feature>
<accession>A0A2T7NP31</accession>
<feature type="transmembrane region" description="Helical" evidence="7">
    <location>
        <begin position="12"/>
        <end position="31"/>
    </location>
</feature>
<dbReference type="Gene3D" id="1.20.1250.20">
    <property type="entry name" value="MFS general substrate transporter like domains"/>
    <property type="match status" value="3"/>
</dbReference>
<feature type="transmembrane region" description="Helical" evidence="7">
    <location>
        <begin position="67"/>
        <end position="85"/>
    </location>
</feature>
<keyword evidence="4 7" id="KW-1133">Transmembrane helix</keyword>
<reference evidence="9 10" key="1">
    <citation type="submission" date="2018-04" db="EMBL/GenBank/DDBJ databases">
        <title>The genome of golden apple snail Pomacea canaliculata provides insight into stress tolerance and invasive adaptation.</title>
        <authorList>
            <person name="Liu C."/>
            <person name="Liu B."/>
            <person name="Ren Y."/>
            <person name="Zhang Y."/>
            <person name="Wang H."/>
            <person name="Li S."/>
            <person name="Jiang F."/>
            <person name="Yin L."/>
            <person name="Zhang G."/>
            <person name="Qian W."/>
            <person name="Fan W."/>
        </authorList>
    </citation>
    <scope>NUCLEOTIDE SEQUENCE [LARGE SCALE GENOMIC DNA]</scope>
    <source>
        <strain evidence="9">SZHN2017</strain>
        <tissue evidence="9">Muscle</tissue>
    </source>
</reference>
<evidence type="ECO:0000256" key="7">
    <source>
        <dbReference type="SAM" id="Phobius"/>
    </source>
</evidence>
<dbReference type="PROSITE" id="PS50850">
    <property type="entry name" value="MFS"/>
    <property type="match status" value="1"/>
</dbReference>
<dbReference type="SUPFAM" id="SSF103473">
    <property type="entry name" value="MFS general substrate transporter"/>
    <property type="match status" value="2"/>
</dbReference>